<proteinExistence type="predicted"/>
<evidence type="ECO:0000259" key="3">
    <source>
        <dbReference type="PROSITE" id="PS50110"/>
    </source>
</evidence>
<gene>
    <name evidence="4" type="ORF">J7I42_28925</name>
</gene>
<sequence length="118" mass="13070">MKRIILVDDDPDTLDALKLIFDPDEYNLVTYSNGNAILENQTEIPDLYILDKQISGVDGLDICRFLKSGQSTGHIPVIILSASPYIKNLAKAAGANDSLEKPFSIKVLREMVKLHLSL</sequence>
<dbReference type="Proteomes" id="UP000677244">
    <property type="component" value="Unassembled WGS sequence"/>
</dbReference>
<name>A0ABS3Z2F3_9BACT</name>
<dbReference type="Pfam" id="PF00072">
    <property type="entry name" value="Response_reg"/>
    <property type="match status" value="1"/>
</dbReference>
<comment type="caution">
    <text evidence="4">The sequence shown here is derived from an EMBL/GenBank/DDBJ whole genome shotgun (WGS) entry which is preliminary data.</text>
</comment>
<reference evidence="4 5" key="1">
    <citation type="submission" date="2021-03" db="EMBL/GenBank/DDBJ databases">
        <title>Assistant Professor.</title>
        <authorList>
            <person name="Huq M.A."/>
        </authorList>
    </citation>
    <scope>NUCLEOTIDE SEQUENCE [LARGE SCALE GENOMIC DNA]</scope>
    <source>
        <strain evidence="4 5">MAH-29</strain>
    </source>
</reference>
<dbReference type="SMART" id="SM00448">
    <property type="entry name" value="REC"/>
    <property type="match status" value="1"/>
</dbReference>
<feature type="modified residue" description="4-aspartylphosphate" evidence="2">
    <location>
        <position position="51"/>
    </location>
</feature>
<feature type="domain" description="Response regulatory" evidence="3">
    <location>
        <begin position="3"/>
        <end position="116"/>
    </location>
</feature>
<dbReference type="InterPro" id="IPR001789">
    <property type="entry name" value="Sig_transdc_resp-reg_receiver"/>
</dbReference>
<evidence type="ECO:0000313" key="5">
    <source>
        <dbReference type="Proteomes" id="UP000677244"/>
    </source>
</evidence>
<dbReference type="Gene3D" id="3.40.50.2300">
    <property type="match status" value="1"/>
</dbReference>
<evidence type="ECO:0000256" key="1">
    <source>
        <dbReference type="ARBA" id="ARBA00022553"/>
    </source>
</evidence>
<organism evidence="4 5">
    <name type="scientific">Niastella soli</name>
    <dbReference type="NCBI Taxonomy" id="2821487"/>
    <lineage>
        <taxon>Bacteria</taxon>
        <taxon>Pseudomonadati</taxon>
        <taxon>Bacteroidota</taxon>
        <taxon>Chitinophagia</taxon>
        <taxon>Chitinophagales</taxon>
        <taxon>Chitinophagaceae</taxon>
        <taxon>Niastella</taxon>
    </lineage>
</organism>
<dbReference type="PROSITE" id="PS50110">
    <property type="entry name" value="RESPONSE_REGULATORY"/>
    <property type="match status" value="1"/>
</dbReference>
<dbReference type="PANTHER" id="PTHR44591:SF3">
    <property type="entry name" value="RESPONSE REGULATORY DOMAIN-CONTAINING PROTEIN"/>
    <property type="match status" value="1"/>
</dbReference>
<dbReference type="SUPFAM" id="SSF52172">
    <property type="entry name" value="CheY-like"/>
    <property type="match status" value="1"/>
</dbReference>
<dbReference type="PANTHER" id="PTHR44591">
    <property type="entry name" value="STRESS RESPONSE REGULATOR PROTEIN 1"/>
    <property type="match status" value="1"/>
</dbReference>
<dbReference type="EMBL" id="JAGHKO010000011">
    <property type="protein sequence ID" value="MBO9204346.1"/>
    <property type="molecule type" value="Genomic_DNA"/>
</dbReference>
<evidence type="ECO:0000313" key="4">
    <source>
        <dbReference type="EMBL" id="MBO9204346.1"/>
    </source>
</evidence>
<dbReference type="RefSeq" id="WP_209142823.1">
    <property type="nucleotide sequence ID" value="NZ_JAGHKO010000011.1"/>
</dbReference>
<keyword evidence="5" id="KW-1185">Reference proteome</keyword>
<protein>
    <submittedName>
        <fullName evidence="4">Response regulator</fullName>
    </submittedName>
</protein>
<keyword evidence="1 2" id="KW-0597">Phosphoprotein</keyword>
<dbReference type="InterPro" id="IPR011006">
    <property type="entry name" value="CheY-like_superfamily"/>
</dbReference>
<evidence type="ECO:0000256" key="2">
    <source>
        <dbReference type="PROSITE-ProRule" id="PRU00169"/>
    </source>
</evidence>
<accession>A0ABS3Z2F3</accession>
<dbReference type="InterPro" id="IPR050595">
    <property type="entry name" value="Bact_response_regulator"/>
</dbReference>